<dbReference type="OrthoDB" id="2456308at2"/>
<name>W4QQP4_HALA3</name>
<gene>
    <name evidence="1" type="ORF">JCM9157_695</name>
</gene>
<evidence type="ECO:0000313" key="2">
    <source>
        <dbReference type="Proteomes" id="UP000018896"/>
    </source>
</evidence>
<dbReference type="AlphaFoldDB" id="W4QQP4"/>
<protein>
    <submittedName>
        <fullName evidence="1">Uncharacterized protein</fullName>
    </submittedName>
</protein>
<dbReference type="eggNOG" id="ENOG50344S4">
    <property type="taxonomic scope" value="Bacteria"/>
</dbReference>
<dbReference type="RefSeq" id="WP_035662071.1">
    <property type="nucleotide sequence ID" value="NZ_BAUV01000003.1"/>
</dbReference>
<reference evidence="1 2" key="1">
    <citation type="journal article" date="2014" name="Genome Announc.">
        <title>Draft Genome Sequences of Three Alkaliphilic Bacillus Strains, Bacillus wakoensis JCM 9140T, Bacillus akibai JCM 9157T, and Bacillus hemicellulosilyticus JCM 9152T.</title>
        <authorList>
            <person name="Yuki M."/>
            <person name="Oshima K."/>
            <person name="Suda W."/>
            <person name="Oshida Y."/>
            <person name="Kitamura K."/>
            <person name="Iida T."/>
            <person name="Hattori M."/>
            <person name="Ohkuma M."/>
        </authorList>
    </citation>
    <scope>NUCLEOTIDE SEQUENCE [LARGE SCALE GENOMIC DNA]</scope>
    <source>
        <strain evidence="1 2">JCM 9157</strain>
    </source>
</reference>
<evidence type="ECO:0000313" key="1">
    <source>
        <dbReference type="EMBL" id="GAE33674.1"/>
    </source>
</evidence>
<keyword evidence="2" id="KW-1185">Reference proteome</keyword>
<dbReference type="STRING" id="1236973.JCM9157_695"/>
<proteinExistence type="predicted"/>
<dbReference type="EMBL" id="BAUV01000003">
    <property type="protein sequence ID" value="GAE33674.1"/>
    <property type="molecule type" value="Genomic_DNA"/>
</dbReference>
<organism evidence="1 2">
    <name type="scientific">Halalkalibacter akibai (strain ATCC 43226 / DSM 21942 / CIP 109018 / JCM 9157 / 1139)</name>
    <name type="common">Bacillus akibai</name>
    <dbReference type="NCBI Taxonomy" id="1236973"/>
    <lineage>
        <taxon>Bacteria</taxon>
        <taxon>Bacillati</taxon>
        <taxon>Bacillota</taxon>
        <taxon>Bacilli</taxon>
        <taxon>Bacillales</taxon>
        <taxon>Bacillaceae</taxon>
        <taxon>Halalkalibacter</taxon>
    </lineage>
</organism>
<comment type="caution">
    <text evidence="1">The sequence shown here is derived from an EMBL/GenBank/DDBJ whole genome shotgun (WGS) entry which is preliminary data.</text>
</comment>
<dbReference type="Proteomes" id="UP000018896">
    <property type="component" value="Unassembled WGS sequence"/>
</dbReference>
<sequence length="96" mass="11146">MKNKPHPFDDVPSGEKISYAHFLYYLKQGREIEFMYQHKEYFISHTSEGRALWAGQIRLSKYFGESNEDLANFAKIGGVPLGDLFKQNKIQINAVF</sequence>
<accession>W4QQP4</accession>